<dbReference type="InterPro" id="IPR009057">
    <property type="entry name" value="Homeodomain-like_sf"/>
</dbReference>
<dbReference type="GO" id="GO:0000978">
    <property type="term" value="F:RNA polymerase II cis-regulatory region sequence-specific DNA binding"/>
    <property type="evidence" value="ECO:0007669"/>
    <property type="project" value="TreeGrafter"/>
</dbReference>
<dbReference type="VEuPathDB" id="TrichDB:TRFO_26784"/>
<dbReference type="GO" id="GO:0000981">
    <property type="term" value="F:DNA-binding transcription factor activity, RNA polymerase II-specific"/>
    <property type="evidence" value="ECO:0007669"/>
    <property type="project" value="TreeGrafter"/>
</dbReference>
<dbReference type="Gene3D" id="1.10.10.60">
    <property type="entry name" value="Homeodomain-like"/>
    <property type="match status" value="2"/>
</dbReference>
<dbReference type="InterPro" id="IPR017930">
    <property type="entry name" value="Myb_dom"/>
</dbReference>
<feature type="compositionally biased region" description="Low complexity" evidence="1">
    <location>
        <begin position="191"/>
        <end position="229"/>
    </location>
</feature>
<dbReference type="PANTHER" id="PTHR45614:SF253">
    <property type="entry name" value="CHROMOSOME UNDETERMINED SCAFFOLD_38, WHOLE GENOME SHOTGUN SEQUENCE"/>
    <property type="match status" value="1"/>
</dbReference>
<feature type="domain" description="Myb-like" evidence="2">
    <location>
        <begin position="76"/>
        <end position="126"/>
    </location>
</feature>
<proteinExistence type="predicted"/>
<dbReference type="SMART" id="SM00717">
    <property type="entry name" value="SANT"/>
    <property type="match status" value="2"/>
</dbReference>
<sequence length="355" mass="40599">MNKSSWTINLDGGSEIAGDHLNKVCACRRRVFTTEEDKFLAELVSSQKCTNWHEVAQKLPGRTARQCRDRWTNYLSPSNSFAPWTKEEDLLVIEKVNEFGTRWSVIAKYIEGRSDNTIKNRWYSGLKKSCYVDSQGKYVMKGEKGSTSNSAAKGGNKKFKAAQHGNNSGNKGEGKFTTRVKASPQSKIPKSASQSQQETQIQSPQSIPVQLQQAQTQPAQQQQQTQLETQQDELPKINFKAPFFNEMMPQHLQTDSRQQSDRQLCEPFLSVPTNMPHLFNQTSAFQYPIQSLFQSSSQNMLVQQISYHQPEESLSLKELDLDSLENDFWDCQLFNQVAEMNQDPFQIPELYGEWF</sequence>
<dbReference type="InterPro" id="IPR050560">
    <property type="entry name" value="MYB_TF"/>
</dbReference>
<dbReference type="GeneID" id="94839862"/>
<dbReference type="CDD" id="cd00167">
    <property type="entry name" value="SANT"/>
    <property type="match status" value="2"/>
</dbReference>
<dbReference type="GO" id="GO:0005634">
    <property type="term" value="C:nucleus"/>
    <property type="evidence" value="ECO:0007669"/>
    <property type="project" value="TreeGrafter"/>
</dbReference>
<dbReference type="PROSITE" id="PS51294">
    <property type="entry name" value="HTH_MYB"/>
    <property type="match status" value="2"/>
</dbReference>
<dbReference type="InterPro" id="IPR001005">
    <property type="entry name" value="SANT/Myb"/>
</dbReference>
<keyword evidence="5" id="KW-1185">Reference proteome</keyword>
<dbReference type="PROSITE" id="PS50090">
    <property type="entry name" value="MYB_LIKE"/>
    <property type="match status" value="2"/>
</dbReference>
<comment type="caution">
    <text evidence="4">The sequence shown here is derived from an EMBL/GenBank/DDBJ whole genome shotgun (WGS) entry which is preliminary data.</text>
</comment>
<dbReference type="RefSeq" id="XP_068358644.1">
    <property type="nucleotide sequence ID" value="XM_068505158.1"/>
</dbReference>
<gene>
    <name evidence="4" type="ORF">TRFO_26784</name>
</gene>
<evidence type="ECO:0000313" key="4">
    <source>
        <dbReference type="EMBL" id="OHT05508.1"/>
    </source>
</evidence>
<evidence type="ECO:0008006" key="6">
    <source>
        <dbReference type="Google" id="ProtNLM"/>
    </source>
</evidence>
<organism evidence="4 5">
    <name type="scientific">Tritrichomonas foetus</name>
    <dbReference type="NCBI Taxonomy" id="1144522"/>
    <lineage>
        <taxon>Eukaryota</taxon>
        <taxon>Metamonada</taxon>
        <taxon>Parabasalia</taxon>
        <taxon>Tritrichomonadida</taxon>
        <taxon>Tritrichomonadidae</taxon>
        <taxon>Tritrichomonas</taxon>
    </lineage>
</organism>
<feature type="domain" description="HTH myb-type" evidence="3">
    <location>
        <begin position="83"/>
        <end position="130"/>
    </location>
</feature>
<feature type="domain" description="HTH myb-type" evidence="3">
    <location>
        <begin position="27"/>
        <end position="79"/>
    </location>
</feature>
<name>A0A1J4K732_9EUKA</name>
<evidence type="ECO:0000259" key="2">
    <source>
        <dbReference type="PROSITE" id="PS50090"/>
    </source>
</evidence>
<dbReference type="AlphaFoldDB" id="A0A1J4K732"/>
<dbReference type="Proteomes" id="UP000179807">
    <property type="component" value="Unassembled WGS sequence"/>
</dbReference>
<dbReference type="PANTHER" id="PTHR45614">
    <property type="entry name" value="MYB PROTEIN-RELATED"/>
    <property type="match status" value="1"/>
</dbReference>
<dbReference type="OrthoDB" id="2143914at2759"/>
<accession>A0A1J4K732</accession>
<reference evidence="4" key="1">
    <citation type="submission" date="2016-10" db="EMBL/GenBank/DDBJ databases">
        <authorList>
            <person name="Benchimol M."/>
            <person name="Almeida L.G."/>
            <person name="Vasconcelos A.T."/>
            <person name="Perreira-Neves A."/>
            <person name="Rosa I.A."/>
            <person name="Tasca T."/>
            <person name="Bogo M.R."/>
            <person name="de Souza W."/>
        </authorList>
    </citation>
    <scope>NUCLEOTIDE SEQUENCE [LARGE SCALE GENOMIC DNA]</scope>
    <source>
        <strain evidence="4">K</strain>
    </source>
</reference>
<feature type="region of interest" description="Disordered" evidence="1">
    <location>
        <begin position="141"/>
        <end position="229"/>
    </location>
</feature>
<protein>
    <recommendedName>
        <fullName evidence="6">Myb-like DNA-binding domain containing protein</fullName>
    </recommendedName>
</protein>
<dbReference type="Pfam" id="PF00249">
    <property type="entry name" value="Myb_DNA-binding"/>
    <property type="match status" value="2"/>
</dbReference>
<evidence type="ECO:0000256" key="1">
    <source>
        <dbReference type="SAM" id="MobiDB-lite"/>
    </source>
</evidence>
<dbReference type="SUPFAM" id="SSF46689">
    <property type="entry name" value="Homeodomain-like"/>
    <property type="match status" value="1"/>
</dbReference>
<evidence type="ECO:0000259" key="3">
    <source>
        <dbReference type="PROSITE" id="PS51294"/>
    </source>
</evidence>
<evidence type="ECO:0000313" key="5">
    <source>
        <dbReference type="Proteomes" id="UP000179807"/>
    </source>
</evidence>
<dbReference type="EMBL" id="MLAK01000756">
    <property type="protein sequence ID" value="OHT05508.1"/>
    <property type="molecule type" value="Genomic_DNA"/>
</dbReference>
<feature type="domain" description="Myb-like" evidence="2">
    <location>
        <begin position="28"/>
        <end position="75"/>
    </location>
</feature>